<organism evidence="2">
    <name type="scientific">Rhizophora mucronata</name>
    <name type="common">Asiatic mangrove</name>
    <dbReference type="NCBI Taxonomy" id="61149"/>
    <lineage>
        <taxon>Eukaryota</taxon>
        <taxon>Viridiplantae</taxon>
        <taxon>Streptophyta</taxon>
        <taxon>Embryophyta</taxon>
        <taxon>Tracheophyta</taxon>
        <taxon>Spermatophyta</taxon>
        <taxon>Magnoliopsida</taxon>
        <taxon>eudicotyledons</taxon>
        <taxon>Gunneridae</taxon>
        <taxon>Pentapetalae</taxon>
        <taxon>rosids</taxon>
        <taxon>fabids</taxon>
        <taxon>Malpighiales</taxon>
        <taxon>Rhizophoraceae</taxon>
        <taxon>Rhizophora</taxon>
    </lineage>
</organism>
<proteinExistence type="predicted"/>
<protein>
    <submittedName>
        <fullName evidence="2">Uncharacterized protein</fullName>
    </submittedName>
</protein>
<dbReference type="AlphaFoldDB" id="A0A2P2N0J9"/>
<keyword evidence="1" id="KW-1133">Transmembrane helix</keyword>
<evidence type="ECO:0000313" key="2">
    <source>
        <dbReference type="EMBL" id="MBX36015.1"/>
    </source>
</evidence>
<sequence length="48" mass="5778">MVVTVIELEIFKQAKPQRFGYFLFCYSHSIAESFNFLFCCFCRSQNKR</sequence>
<keyword evidence="1" id="KW-0812">Transmembrane</keyword>
<feature type="transmembrane region" description="Helical" evidence="1">
    <location>
        <begin position="20"/>
        <end position="42"/>
    </location>
</feature>
<keyword evidence="1" id="KW-0472">Membrane</keyword>
<evidence type="ECO:0000256" key="1">
    <source>
        <dbReference type="SAM" id="Phobius"/>
    </source>
</evidence>
<dbReference type="EMBL" id="GGEC01055531">
    <property type="protein sequence ID" value="MBX36015.1"/>
    <property type="molecule type" value="Transcribed_RNA"/>
</dbReference>
<accession>A0A2P2N0J9</accession>
<reference evidence="2" key="1">
    <citation type="submission" date="2018-02" db="EMBL/GenBank/DDBJ databases">
        <title>Rhizophora mucronata_Transcriptome.</title>
        <authorList>
            <person name="Meera S.P."/>
            <person name="Sreeshan A."/>
            <person name="Augustine A."/>
        </authorList>
    </citation>
    <scope>NUCLEOTIDE SEQUENCE</scope>
    <source>
        <tissue evidence="2">Leaf</tissue>
    </source>
</reference>
<name>A0A2P2N0J9_RHIMU</name>